<organism evidence="4 5">
    <name type="scientific">Congregibacter variabilis</name>
    <dbReference type="NCBI Taxonomy" id="3081200"/>
    <lineage>
        <taxon>Bacteria</taxon>
        <taxon>Pseudomonadati</taxon>
        <taxon>Pseudomonadota</taxon>
        <taxon>Gammaproteobacteria</taxon>
        <taxon>Cellvibrionales</taxon>
        <taxon>Halieaceae</taxon>
        <taxon>Congregibacter</taxon>
    </lineage>
</organism>
<dbReference type="PANTHER" id="PTHR44757:SF2">
    <property type="entry name" value="BIOFILM ARCHITECTURE MAINTENANCE PROTEIN MBAA"/>
    <property type="match status" value="1"/>
</dbReference>
<dbReference type="SUPFAM" id="SSF55073">
    <property type="entry name" value="Nucleotide cyclase"/>
    <property type="match status" value="1"/>
</dbReference>
<feature type="transmembrane region" description="Helical" evidence="1">
    <location>
        <begin position="52"/>
        <end position="70"/>
    </location>
</feature>
<dbReference type="SUPFAM" id="SSF141868">
    <property type="entry name" value="EAL domain-like"/>
    <property type="match status" value="1"/>
</dbReference>
<dbReference type="RefSeq" id="WP_407346661.1">
    <property type="nucleotide sequence ID" value="NZ_CP136864.1"/>
</dbReference>
<dbReference type="Gene3D" id="3.20.20.450">
    <property type="entry name" value="EAL domain"/>
    <property type="match status" value="1"/>
</dbReference>
<feature type="transmembrane region" description="Helical" evidence="1">
    <location>
        <begin position="124"/>
        <end position="157"/>
    </location>
</feature>
<feature type="domain" description="EAL" evidence="2">
    <location>
        <begin position="392"/>
        <end position="646"/>
    </location>
</feature>
<feature type="transmembrane region" description="Helical" evidence="1">
    <location>
        <begin position="169"/>
        <end position="187"/>
    </location>
</feature>
<dbReference type="NCBIfam" id="TIGR00254">
    <property type="entry name" value="GGDEF"/>
    <property type="match status" value="1"/>
</dbReference>
<accession>A0ABZ0I1V0</accession>
<evidence type="ECO:0000313" key="4">
    <source>
        <dbReference type="EMBL" id="WOJ92086.1"/>
    </source>
</evidence>
<feature type="domain" description="GGDEF" evidence="3">
    <location>
        <begin position="245"/>
        <end position="383"/>
    </location>
</feature>
<dbReference type="InterPro" id="IPR001633">
    <property type="entry name" value="EAL_dom"/>
</dbReference>
<dbReference type="SMART" id="SM00052">
    <property type="entry name" value="EAL"/>
    <property type="match status" value="1"/>
</dbReference>
<dbReference type="InterPro" id="IPR035919">
    <property type="entry name" value="EAL_sf"/>
</dbReference>
<feature type="transmembrane region" description="Helical" evidence="1">
    <location>
        <begin position="90"/>
        <end position="112"/>
    </location>
</feature>
<dbReference type="PANTHER" id="PTHR44757">
    <property type="entry name" value="DIGUANYLATE CYCLASE DGCP"/>
    <property type="match status" value="1"/>
</dbReference>
<evidence type="ECO:0000259" key="2">
    <source>
        <dbReference type="PROSITE" id="PS50883"/>
    </source>
</evidence>
<keyword evidence="5" id="KW-1185">Reference proteome</keyword>
<dbReference type="InterPro" id="IPR029787">
    <property type="entry name" value="Nucleotide_cyclase"/>
</dbReference>
<proteinExistence type="predicted"/>
<dbReference type="PROSITE" id="PS50887">
    <property type="entry name" value="GGDEF"/>
    <property type="match status" value="1"/>
</dbReference>
<dbReference type="InterPro" id="IPR000160">
    <property type="entry name" value="GGDEF_dom"/>
</dbReference>
<dbReference type="InterPro" id="IPR052155">
    <property type="entry name" value="Biofilm_reg_signaling"/>
</dbReference>
<name>A0ABZ0I1V0_9GAMM</name>
<dbReference type="SMART" id="SM00267">
    <property type="entry name" value="GGDEF"/>
    <property type="match status" value="1"/>
</dbReference>
<keyword evidence="1" id="KW-0812">Transmembrane</keyword>
<sequence length="651" mass="72876">MTAEAEVPDDLKHRVFLERLNIFYESLSVSVFAVVLNTLLLGYLLWRPENSQAVVVWCSATLAIAAYRIITTIRYRRSSEAQREAKASAWYREMMAGVVLSGLAWGAAGFLLYDSQNMLNHSLLAFVIAGMCTGSIVSLSAFFEASVVYLATSLLPFMVRLIGEGSPETNVMAFMVVLYLFMMTAFARRVNLTVIAGLEMTYLRSRAEDTIERQALFDDLTGLPNRRLLQDRLGQALARAKRNETQAALLFLDLDFFKRVNDSLGHSAGDQLLVEVGRRLSDFLRDADTAARLGGDEFVALLTDIEGGTEHVVSVVRRRGEALRRAIEAPIDIQGNEIHITVSIGVSLLPDDTNDVDDLLKHADTAMYRAKDDGRNTLRFFVPEMQASLSQRMDMERQLRAALEADEGLELYLQPQYTEESIICGAELLLRWQHNGAFVPPDVFIPVAEDSGLIYRLGDWVIKNACEIGEGLKDELSDREFSLALNVSPRQFRQKGFSEKVLEAIESHQLPRGLIELELTEGLLIEDVDDTVAKMLLLREQGVRFSIDDFGTGYSSLRYLKSLPLDTLKVDQSFVQDVLTDPGDASIVRAIISMAQTLELEVIAEGVETEAVRDFLISANCVRFQGYLYSRPVPLNDFRALLAREREQIIT</sequence>
<dbReference type="Gene3D" id="3.30.70.270">
    <property type="match status" value="1"/>
</dbReference>
<keyword evidence="1" id="KW-1133">Transmembrane helix</keyword>
<dbReference type="Pfam" id="PF00563">
    <property type="entry name" value="EAL"/>
    <property type="match status" value="1"/>
</dbReference>
<dbReference type="InterPro" id="IPR043128">
    <property type="entry name" value="Rev_trsase/Diguanyl_cyclase"/>
</dbReference>
<gene>
    <name evidence="4" type="ORF">R0135_09835</name>
</gene>
<dbReference type="EMBL" id="CP136864">
    <property type="protein sequence ID" value="WOJ92086.1"/>
    <property type="molecule type" value="Genomic_DNA"/>
</dbReference>
<dbReference type="CDD" id="cd01948">
    <property type="entry name" value="EAL"/>
    <property type="match status" value="1"/>
</dbReference>
<feature type="transmembrane region" description="Helical" evidence="1">
    <location>
        <begin position="22"/>
        <end position="46"/>
    </location>
</feature>
<protein>
    <submittedName>
        <fullName evidence="4">EAL domain-containing protein</fullName>
    </submittedName>
</protein>
<dbReference type="CDD" id="cd01949">
    <property type="entry name" value="GGDEF"/>
    <property type="match status" value="1"/>
</dbReference>
<evidence type="ECO:0000259" key="3">
    <source>
        <dbReference type="PROSITE" id="PS50887"/>
    </source>
</evidence>
<keyword evidence="1" id="KW-0472">Membrane</keyword>
<dbReference type="Proteomes" id="UP001626537">
    <property type="component" value="Chromosome"/>
</dbReference>
<evidence type="ECO:0000256" key="1">
    <source>
        <dbReference type="SAM" id="Phobius"/>
    </source>
</evidence>
<evidence type="ECO:0000313" key="5">
    <source>
        <dbReference type="Proteomes" id="UP001626537"/>
    </source>
</evidence>
<reference evidence="4 5" key="1">
    <citation type="submission" date="2023-10" db="EMBL/GenBank/DDBJ databases">
        <title>Two novel species belonging to the OM43/NOR5 clade.</title>
        <authorList>
            <person name="Park M."/>
        </authorList>
    </citation>
    <scope>NUCLEOTIDE SEQUENCE [LARGE SCALE GENOMIC DNA]</scope>
    <source>
        <strain evidence="4 5">IMCC43200</strain>
    </source>
</reference>
<dbReference type="PROSITE" id="PS50883">
    <property type="entry name" value="EAL"/>
    <property type="match status" value="1"/>
</dbReference>
<dbReference type="Pfam" id="PF00990">
    <property type="entry name" value="GGDEF"/>
    <property type="match status" value="1"/>
</dbReference>